<reference evidence="1" key="1">
    <citation type="submission" date="2020-06" db="EMBL/GenBank/DDBJ databases">
        <authorList>
            <person name="Li T."/>
            <person name="Hu X."/>
            <person name="Zhang T."/>
            <person name="Song X."/>
            <person name="Zhang H."/>
            <person name="Dai N."/>
            <person name="Sheng W."/>
            <person name="Hou X."/>
            <person name="Wei L."/>
        </authorList>
    </citation>
    <scope>NUCLEOTIDE SEQUENCE</scope>
    <source>
        <strain evidence="1">G02</strain>
        <tissue evidence="1">Leaf</tissue>
    </source>
</reference>
<comment type="caution">
    <text evidence="1">The sequence shown here is derived from an EMBL/GenBank/DDBJ whole genome shotgun (WGS) entry which is preliminary data.</text>
</comment>
<protein>
    <submittedName>
        <fullName evidence="1">Uncharacterized protein</fullName>
    </submittedName>
</protein>
<name>A0AAW2NQS3_SESRA</name>
<feature type="non-terminal residue" evidence="1">
    <location>
        <position position="1"/>
    </location>
</feature>
<proteinExistence type="predicted"/>
<reference evidence="1" key="2">
    <citation type="journal article" date="2024" name="Plant">
        <title>Genomic evolution and insights into agronomic trait innovations of Sesamum species.</title>
        <authorList>
            <person name="Miao H."/>
            <person name="Wang L."/>
            <person name="Qu L."/>
            <person name="Liu H."/>
            <person name="Sun Y."/>
            <person name="Le M."/>
            <person name="Wang Q."/>
            <person name="Wei S."/>
            <person name="Zheng Y."/>
            <person name="Lin W."/>
            <person name="Duan Y."/>
            <person name="Cao H."/>
            <person name="Xiong S."/>
            <person name="Wang X."/>
            <person name="Wei L."/>
            <person name="Li C."/>
            <person name="Ma Q."/>
            <person name="Ju M."/>
            <person name="Zhao R."/>
            <person name="Li G."/>
            <person name="Mu C."/>
            <person name="Tian Q."/>
            <person name="Mei H."/>
            <person name="Zhang T."/>
            <person name="Gao T."/>
            <person name="Zhang H."/>
        </authorList>
    </citation>
    <scope>NUCLEOTIDE SEQUENCE</scope>
    <source>
        <strain evidence="1">G02</strain>
    </source>
</reference>
<organism evidence="1">
    <name type="scientific">Sesamum radiatum</name>
    <name type="common">Black benniseed</name>
    <dbReference type="NCBI Taxonomy" id="300843"/>
    <lineage>
        <taxon>Eukaryota</taxon>
        <taxon>Viridiplantae</taxon>
        <taxon>Streptophyta</taxon>
        <taxon>Embryophyta</taxon>
        <taxon>Tracheophyta</taxon>
        <taxon>Spermatophyta</taxon>
        <taxon>Magnoliopsida</taxon>
        <taxon>eudicotyledons</taxon>
        <taxon>Gunneridae</taxon>
        <taxon>Pentapetalae</taxon>
        <taxon>asterids</taxon>
        <taxon>lamiids</taxon>
        <taxon>Lamiales</taxon>
        <taxon>Pedaliaceae</taxon>
        <taxon>Sesamum</taxon>
    </lineage>
</organism>
<sequence length="78" mass="8661">IGAQVHLFCHHIPKKIIAEGVFVGTHGQLGVPPGFVKVYVGKVHIPNEKLQRPSKDVTTIGEVVNKCIYWEFVNVMVI</sequence>
<accession>A0AAW2NQS3</accession>
<gene>
    <name evidence="1" type="ORF">Sradi_4409100</name>
</gene>
<evidence type="ECO:0000313" key="1">
    <source>
        <dbReference type="EMBL" id="KAL0345778.1"/>
    </source>
</evidence>
<dbReference type="EMBL" id="JACGWJ010000019">
    <property type="protein sequence ID" value="KAL0345778.1"/>
    <property type="molecule type" value="Genomic_DNA"/>
</dbReference>
<dbReference type="AlphaFoldDB" id="A0AAW2NQS3"/>